<evidence type="ECO:0000313" key="1">
    <source>
        <dbReference type="EMBL" id="VDP23840.1"/>
    </source>
</evidence>
<sequence>MCRNDLEIADDLTLLSHTNHQIQVKSNNVAASSASVGLNIHKGKSSNFKYNTKNNNQITLDGENLGEVETSTYLIIIINEQGESDANVKPRIGKARTAIIQLNNICNSNQLPTNIKVTIFNMTAETVLL</sequence>
<dbReference type="AlphaFoldDB" id="A0A183MN14"/>
<reference evidence="1 2" key="1">
    <citation type="submission" date="2018-11" db="EMBL/GenBank/DDBJ databases">
        <authorList>
            <consortium name="Pathogen Informatics"/>
        </authorList>
    </citation>
    <scope>NUCLEOTIDE SEQUENCE [LARGE SCALE GENOMIC DNA]</scope>
    <source>
        <strain evidence="1 2">Zambia</strain>
    </source>
</reference>
<proteinExistence type="predicted"/>
<accession>A0A183MN14</accession>
<evidence type="ECO:0000313" key="2">
    <source>
        <dbReference type="Proteomes" id="UP000277204"/>
    </source>
</evidence>
<gene>
    <name evidence="1" type="ORF">SMRZ_LOCUS17439</name>
</gene>
<keyword evidence="2" id="KW-1185">Reference proteome</keyword>
<organism evidence="1 2">
    <name type="scientific">Schistosoma margrebowiei</name>
    <dbReference type="NCBI Taxonomy" id="48269"/>
    <lineage>
        <taxon>Eukaryota</taxon>
        <taxon>Metazoa</taxon>
        <taxon>Spiralia</taxon>
        <taxon>Lophotrochozoa</taxon>
        <taxon>Platyhelminthes</taxon>
        <taxon>Trematoda</taxon>
        <taxon>Digenea</taxon>
        <taxon>Strigeidida</taxon>
        <taxon>Schistosomatoidea</taxon>
        <taxon>Schistosomatidae</taxon>
        <taxon>Schistosoma</taxon>
    </lineage>
</organism>
<dbReference type="EMBL" id="UZAI01017374">
    <property type="protein sequence ID" value="VDP23840.1"/>
    <property type="molecule type" value="Genomic_DNA"/>
</dbReference>
<dbReference type="PANTHER" id="PTHR47027:SF25">
    <property type="entry name" value="REVERSE TRANSCRIPTASE DOMAIN-CONTAINING PROTEIN"/>
    <property type="match status" value="1"/>
</dbReference>
<dbReference type="PANTHER" id="PTHR47027">
    <property type="entry name" value="REVERSE TRANSCRIPTASE DOMAIN-CONTAINING PROTEIN"/>
    <property type="match status" value="1"/>
</dbReference>
<dbReference type="Proteomes" id="UP000277204">
    <property type="component" value="Unassembled WGS sequence"/>
</dbReference>
<protein>
    <submittedName>
        <fullName evidence="1">Uncharacterized protein</fullName>
    </submittedName>
</protein>
<name>A0A183MN14_9TREM</name>